<keyword evidence="4" id="KW-1185">Reference proteome</keyword>
<dbReference type="InterPro" id="IPR003010">
    <property type="entry name" value="C-N_Hydrolase"/>
</dbReference>
<dbReference type="AlphaFoldDB" id="A0A1Q8SU46"/>
<comment type="caution">
    <text evidence="3">The sequence shown here is derived from an EMBL/GenBank/DDBJ whole genome shotgun (WGS) entry which is preliminary data.</text>
</comment>
<gene>
    <name evidence="3" type="ORF">BTW07_06955</name>
</gene>
<feature type="domain" description="CN hydrolase" evidence="2">
    <location>
        <begin position="6"/>
        <end position="237"/>
    </location>
</feature>
<dbReference type="STRING" id="404433.BTW07_06955"/>
<dbReference type="InterPro" id="IPR050345">
    <property type="entry name" value="Aliph_Amidase/BUP"/>
</dbReference>
<reference evidence="3 4" key="1">
    <citation type="submission" date="2016-12" db="EMBL/GenBank/DDBJ databases">
        <title>Draft genome sequences of strains Salinicola socius SMB35, Salinicola sp. MH3R3-1 and Chromohalobacter sp. SMB17 from the Verkhnekamsk potash mining region of Russia.</title>
        <authorList>
            <person name="Mavrodi D.V."/>
            <person name="Olsson B.E."/>
            <person name="Korsakova E.S."/>
            <person name="Pyankova A."/>
            <person name="Mavrodi O.V."/>
            <person name="Plotnikova E.G."/>
        </authorList>
    </citation>
    <scope>NUCLEOTIDE SEQUENCE [LARGE SCALE GENOMIC DNA]</scope>
    <source>
        <strain evidence="3 4">SMB35</strain>
    </source>
</reference>
<dbReference type="InterPro" id="IPR036526">
    <property type="entry name" value="C-N_Hydrolase_sf"/>
</dbReference>
<sequence length="251" mass="26257">MTRDPLSLGLAQISSVAGDFEANMARHLLVVEEAAAAGVGVLIFPELSLTGYEPALAAELALSPKDPRLARLVEAAKRHELCVVAGLPLVSHELPQVGALVVSANGEVSTYAKRHLHPGEEATFEPGEKHYLLDVGEERVAIAICADTNAPEHAEHCAALGATVYLAGVLITAGGYAADTAQLSRTAARHDLLVGMANHNAASGGMVAIGRSGFWTSEGQLIAAEGDDALVIATRRPEGWRGQLHRLDLAD</sequence>
<dbReference type="Pfam" id="PF00795">
    <property type="entry name" value="CN_hydrolase"/>
    <property type="match status" value="1"/>
</dbReference>
<dbReference type="RefSeq" id="WP_075569441.1">
    <property type="nucleotide sequence ID" value="NZ_MSDO01000007.1"/>
</dbReference>
<dbReference type="GO" id="GO:0050126">
    <property type="term" value="F:N-carbamoylputrescine amidase activity"/>
    <property type="evidence" value="ECO:0007669"/>
    <property type="project" value="TreeGrafter"/>
</dbReference>
<dbReference type="OrthoDB" id="9760188at2"/>
<proteinExistence type="predicted"/>
<dbReference type="PANTHER" id="PTHR43674:SF2">
    <property type="entry name" value="BETA-UREIDOPROPIONASE"/>
    <property type="match status" value="1"/>
</dbReference>
<evidence type="ECO:0000313" key="4">
    <source>
        <dbReference type="Proteomes" id="UP000186878"/>
    </source>
</evidence>
<dbReference type="SUPFAM" id="SSF56317">
    <property type="entry name" value="Carbon-nitrogen hydrolase"/>
    <property type="match status" value="1"/>
</dbReference>
<dbReference type="PROSITE" id="PS50263">
    <property type="entry name" value="CN_HYDROLASE"/>
    <property type="match status" value="1"/>
</dbReference>
<evidence type="ECO:0000259" key="2">
    <source>
        <dbReference type="PROSITE" id="PS50263"/>
    </source>
</evidence>
<dbReference type="EMBL" id="MSDO01000007">
    <property type="protein sequence ID" value="OLO04951.1"/>
    <property type="molecule type" value="Genomic_DNA"/>
</dbReference>
<dbReference type="Gene3D" id="3.60.110.10">
    <property type="entry name" value="Carbon-nitrogen hydrolase"/>
    <property type="match status" value="1"/>
</dbReference>
<keyword evidence="1" id="KW-0378">Hydrolase</keyword>
<protein>
    <recommendedName>
        <fullName evidence="2">CN hydrolase domain-containing protein</fullName>
    </recommendedName>
</protein>
<accession>A0A1Q8SU46</accession>
<organism evidence="3 4">
    <name type="scientific">Salinicola socius</name>
    <dbReference type="NCBI Taxonomy" id="404433"/>
    <lineage>
        <taxon>Bacteria</taxon>
        <taxon>Pseudomonadati</taxon>
        <taxon>Pseudomonadota</taxon>
        <taxon>Gammaproteobacteria</taxon>
        <taxon>Oceanospirillales</taxon>
        <taxon>Halomonadaceae</taxon>
        <taxon>Salinicola</taxon>
    </lineage>
</organism>
<dbReference type="PANTHER" id="PTHR43674">
    <property type="entry name" value="NITRILASE C965.09-RELATED"/>
    <property type="match status" value="1"/>
</dbReference>
<name>A0A1Q8SU46_9GAMM</name>
<dbReference type="GO" id="GO:0033388">
    <property type="term" value="P:putrescine biosynthetic process from arginine"/>
    <property type="evidence" value="ECO:0007669"/>
    <property type="project" value="TreeGrafter"/>
</dbReference>
<evidence type="ECO:0000256" key="1">
    <source>
        <dbReference type="ARBA" id="ARBA00022801"/>
    </source>
</evidence>
<evidence type="ECO:0000313" key="3">
    <source>
        <dbReference type="EMBL" id="OLO04951.1"/>
    </source>
</evidence>
<dbReference type="CDD" id="cd07197">
    <property type="entry name" value="nitrilase"/>
    <property type="match status" value="1"/>
</dbReference>
<dbReference type="Proteomes" id="UP000186878">
    <property type="component" value="Unassembled WGS sequence"/>
</dbReference>